<keyword evidence="2" id="KW-1185">Reference proteome</keyword>
<dbReference type="AlphaFoldDB" id="A0A417YPD2"/>
<protein>
    <submittedName>
        <fullName evidence="1">Uncharacterized protein</fullName>
    </submittedName>
</protein>
<proteinExistence type="predicted"/>
<dbReference type="EMBL" id="QWEG01000013">
    <property type="protein sequence ID" value="RHW35691.1"/>
    <property type="molecule type" value="Genomic_DNA"/>
</dbReference>
<evidence type="ECO:0000313" key="1">
    <source>
        <dbReference type="EMBL" id="RHW35691.1"/>
    </source>
</evidence>
<accession>A0A417YPD2</accession>
<dbReference type="Proteomes" id="UP000284416">
    <property type="component" value="Unassembled WGS sequence"/>
</dbReference>
<dbReference type="RefSeq" id="WP_118923300.1">
    <property type="nucleotide sequence ID" value="NZ_QWEG01000013.1"/>
</dbReference>
<comment type="caution">
    <text evidence="1">The sequence shown here is derived from an EMBL/GenBank/DDBJ whole genome shotgun (WGS) entry which is preliminary data.</text>
</comment>
<sequence length="96" mass="10563">MLSEAGDGSTASFGLRKKQGDGSIASFYLPSSSQYFNLSSHVLAGTNTLKNKRSTVHEWDRAPGFYQNENNGKIQQLHDHSTVFSLIPRPYLGTSL</sequence>
<evidence type="ECO:0000313" key="2">
    <source>
        <dbReference type="Proteomes" id="UP000284416"/>
    </source>
</evidence>
<organism evidence="1 2">
    <name type="scientific">Neobacillus notoginsengisoli</name>
    <dbReference type="NCBI Taxonomy" id="1578198"/>
    <lineage>
        <taxon>Bacteria</taxon>
        <taxon>Bacillati</taxon>
        <taxon>Bacillota</taxon>
        <taxon>Bacilli</taxon>
        <taxon>Bacillales</taxon>
        <taxon>Bacillaceae</taxon>
        <taxon>Neobacillus</taxon>
    </lineage>
</organism>
<reference evidence="1 2" key="1">
    <citation type="journal article" date="2017" name="Int. J. Syst. Evol. Microbiol.">
        <title>Bacillus notoginsengisoli sp. nov., a novel bacterium isolated from the rhizosphere of Panax notoginseng.</title>
        <authorList>
            <person name="Zhang M.Y."/>
            <person name="Cheng J."/>
            <person name="Cai Y."/>
            <person name="Zhang T.Y."/>
            <person name="Wu Y.Y."/>
            <person name="Manikprabhu D."/>
            <person name="Li W.J."/>
            <person name="Zhang Y.X."/>
        </authorList>
    </citation>
    <scope>NUCLEOTIDE SEQUENCE [LARGE SCALE GENOMIC DNA]</scope>
    <source>
        <strain evidence="1 2">JCM 30743</strain>
    </source>
</reference>
<name>A0A417YPD2_9BACI</name>
<gene>
    <name evidence="1" type="ORF">D1B31_18795</name>
</gene>